<dbReference type="EMBL" id="JAFITO010000006">
    <property type="protein sequence ID" value="MBN4068194.1"/>
    <property type="molecule type" value="Genomic_DNA"/>
</dbReference>
<keyword evidence="3" id="KW-1185">Reference proteome</keyword>
<proteinExistence type="predicted"/>
<feature type="transmembrane region" description="Helical" evidence="1">
    <location>
        <begin position="21"/>
        <end position="42"/>
    </location>
</feature>
<comment type="caution">
    <text evidence="2">The sequence shown here is derived from an EMBL/GenBank/DDBJ whole genome shotgun (WGS) entry which is preliminary data.</text>
</comment>
<evidence type="ECO:0000256" key="1">
    <source>
        <dbReference type="SAM" id="Phobius"/>
    </source>
</evidence>
<keyword evidence="1" id="KW-0812">Transmembrane</keyword>
<reference evidence="2 3" key="1">
    <citation type="submission" date="2021-02" db="EMBL/GenBank/DDBJ databases">
        <title>Activity-based single-cell genomes from oceanic crustal fluid captures similar information to metagenomic and metatranscriptomic surveys with orders of magnitude less sampling.</title>
        <authorList>
            <person name="D'Angelo T.S."/>
            <person name="Orcutt B.N."/>
        </authorList>
    </citation>
    <scope>NUCLEOTIDE SEQUENCE [LARGE SCALE GENOMIC DNA]</scope>
    <source>
        <strain evidence="2">AH-315-G02</strain>
    </source>
</reference>
<protein>
    <recommendedName>
        <fullName evidence="4">Tetrahaem cytochrome domain-containing protein</fullName>
    </recommendedName>
</protein>
<evidence type="ECO:0000313" key="2">
    <source>
        <dbReference type="EMBL" id="MBN4068194.1"/>
    </source>
</evidence>
<evidence type="ECO:0008006" key="4">
    <source>
        <dbReference type="Google" id="ProtNLM"/>
    </source>
</evidence>
<accession>A0ABS3ATY4</accession>
<dbReference type="Proteomes" id="UP000717534">
    <property type="component" value="Unassembled WGS sequence"/>
</dbReference>
<evidence type="ECO:0000313" key="3">
    <source>
        <dbReference type="Proteomes" id="UP000717534"/>
    </source>
</evidence>
<keyword evidence="1" id="KW-1133">Transmembrane helix</keyword>
<dbReference type="SUPFAM" id="SSF48695">
    <property type="entry name" value="Multiheme cytochromes"/>
    <property type="match status" value="1"/>
</dbReference>
<name>A0ABS3ATY4_9BACT</name>
<organism evidence="2 3">
    <name type="scientific">Desulfotalea psychrophila</name>
    <dbReference type="NCBI Taxonomy" id="84980"/>
    <lineage>
        <taxon>Bacteria</taxon>
        <taxon>Pseudomonadati</taxon>
        <taxon>Thermodesulfobacteriota</taxon>
        <taxon>Desulfobulbia</taxon>
        <taxon>Desulfobulbales</taxon>
        <taxon>Desulfocapsaceae</taxon>
        <taxon>Desulfotalea</taxon>
    </lineage>
</organism>
<keyword evidence="1" id="KW-0472">Membrane</keyword>
<dbReference type="Gene3D" id="1.10.287.3080">
    <property type="match status" value="1"/>
</dbReference>
<dbReference type="InterPro" id="IPR036280">
    <property type="entry name" value="Multihaem_cyt_sf"/>
</dbReference>
<sequence>MKNQGEVQVEKKYKSAYYSHVIKIALILIIGGVLAVLARSMFLPETMGQYGYYRGDDIKDQRNVELRSHTNESCYECHRPIRLIHKAGIHESVSCEFCHAPYADHITEGKYVAKMPVIRDMEIKTLCLRCHNKIIRARPEESIRVVAMPQHLEEKKVQIDHNCNQCHMVHAPLLWIKAAYEMMGMEMKEDKK</sequence>
<gene>
    <name evidence="2" type="ORF">JYU06_01530</name>
</gene>